<keyword evidence="2" id="KW-1185">Reference proteome</keyword>
<sequence>MPKMKFLLRHLVEKHRIGQHAANKLVKELNVVIYAEDHPLSPNPQGNISGII</sequence>
<dbReference type="EMBL" id="GG673419">
    <property type="protein sequence ID" value="EER15572.1"/>
    <property type="molecule type" value="Genomic_DNA"/>
</dbReference>
<evidence type="ECO:0000313" key="1">
    <source>
        <dbReference type="EMBL" id="EER15572.1"/>
    </source>
</evidence>
<dbReference type="AlphaFoldDB" id="C5KIX1"/>
<protein>
    <submittedName>
        <fullName evidence="1">Uncharacterized protein</fullName>
    </submittedName>
</protein>
<name>C5KIX1_PERM5</name>
<dbReference type="Proteomes" id="UP000007800">
    <property type="component" value="Unassembled WGS sequence"/>
</dbReference>
<organism evidence="2">
    <name type="scientific">Perkinsus marinus (strain ATCC 50983 / TXsc)</name>
    <dbReference type="NCBI Taxonomy" id="423536"/>
    <lineage>
        <taxon>Eukaryota</taxon>
        <taxon>Sar</taxon>
        <taxon>Alveolata</taxon>
        <taxon>Perkinsozoa</taxon>
        <taxon>Perkinsea</taxon>
        <taxon>Perkinsida</taxon>
        <taxon>Perkinsidae</taxon>
        <taxon>Perkinsus</taxon>
    </lineage>
</organism>
<gene>
    <name evidence="1" type="ORF">Pmar_PMAR005523</name>
</gene>
<accession>C5KIX1</accession>
<dbReference type="GeneID" id="9046365"/>
<reference evidence="1 2" key="1">
    <citation type="submission" date="2008-07" db="EMBL/GenBank/DDBJ databases">
        <authorList>
            <person name="El-Sayed N."/>
            <person name="Caler E."/>
            <person name="Inman J."/>
            <person name="Amedeo P."/>
            <person name="Hass B."/>
            <person name="Wortman J."/>
        </authorList>
    </citation>
    <scope>NUCLEOTIDE SEQUENCE [LARGE SCALE GENOMIC DNA]</scope>
    <source>
        <strain evidence="2">ATCC 50983 / TXsc</strain>
    </source>
</reference>
<dbReference type="InParanoid" id="C5KIX1"/>
<proteinExistence type="predicted"/>
<dbReference type="RefSeq" id="XP_002783776.1">
    <property type="nucleotide sequence ID" value="XM_002783730.1"/>
</dbReference>
<evidence type="ECO:0000313" key="2">
    <source>
        <dbReference type="Proteomes" id="UP000007800"/>
    </source>
</evidence>